<dbReference type="EMBL" id="LJZO01000064">
    <property type="protein sequence ID" value="ROV88708.1"/>
    <property type="molecule type" value="Genomic_DNA"/>
</dbReference>
<evidence type="ECO:0000313" key="4">
    <source>
        <dbReference type="Proteomes" id="UP000284375"/>
    </source>
</evidence>
<feature type="region of interest" description="Disordered" evidence="1">
    <location>
        <begin position="1"/>
        <end position="21"/>
    </location>
</feature>
<evidence type="ECO:0000313" key="3">
    <source>
        <dbReference type="EMBL" id="ROV88708.1"/>
    </source>
</evidence>
<keyword evidence="4" id="KW-1185">Reference proteome</keyword>
<dbReference type="AlphaFoldDB" id="A0A423VD72"/>
<reference evidence="3 4" key="1">
    <citation type="submission" date="2015-09" db="EMBL/GenBank/DDBJ databases">
        <title>Host preference determinants of Valsa canker pathogens revealed by comparative genomics.</title>
        <authorList>
            <person name="Yin Z."/>
            <person name="Huang L."/>
        </authorList>
    </citation>
    <scope>NUCLEOTIDE SEQUENCE [LARGE SCALE GENOMIC DNA]</scope>
    <source>
        <strain evidence="3 4">YSFL</strain>
    </source>
</reference>
<name>A0A423VD72_CYTCH</name>
<organism evidence="3 4">
    <name type="scientific">Cytospora chrysosperma</name>
    <name type="common">Cytospora canker fungus</name>
    <name type="synonym">Sphaeria chrysosperma</name>
    <dbReference type="NCBI Taxonomy" id="252740"/>
    <lineage>
        <taxon>Eukaryota</taxon>
        <taxon>Fungi</taxon>
        <taxon>Dikarya</taxon>
        <taxon>Ascomycota</taxon>
        <taxon>Pezizomycotina</taxon>
        <taxon>Sordariomycetes</taxon>
        <taxon>Sordariomycetidae</taxon>
        <taxon>Diaporthales</taxon>
        <taxon>Cytosporaceae</taxon>
        <taxon>Cytospora</taxon>
    </lineage>
</organism>
<dbReference type="InterPro" id="IPR012878">
    <property type="entry name" value="Beta-AFase-like_GH127_cat"/>
</dbReference>
<evidence type="ECO:0000256" key="1">
    <source>
        <dbReference type="SAM" id="MobiDB-lite"/>
    </source>
</evidence>
<dbReference type="OrthoDB" id="4999849at2759"/>
<comment type="caution">
    <text evidence="3">The sequence shown here is derived from an EMBL/GenBank/DDBJ whole genome shotgun (WGS) entry which is preliminary data.</text>
</comment>
<protein>
    <recommendedName>
        <fullName evidence="2">Non-reducing end beta-L-arabinofuranosidase-like GH127 catalytic domain-containing protein</fullName>
    </recommendedName>
</protein>
<feature type="domain" description="Non-reducing end beta-L-arabinofuranosidase-like GH127 catalytic" evidence="2">
    <location>
        <begin position="71"/>
        <end position="105"/>
    </location>
</feature>
<sequence length="152" mass="16588">MPLLEPSSVGTVDRSDYPDGDPIMLASTRKRSVGGHADGTQPISDADNWVAALRRLWDNMVGKMAPDEGGCYAETCASIGTVMLAERLLCLAPDARYADVMELCCNYHNLLRQFLPSSPIPSHPLTEPHLHLCSTLYAHSHPLEEKDSTALV</sequence>
<dbReference type="Proteomes" id="UP000284375">
    <property type="component" value="Unassembled WGS sequence"/>
</dbReference>
<gene>
    <name evidence="3" type="ORF">VSDG_09518</name>
</gene>
<accession>A0A423VD72</accession>
<dbReference type="STRING" id="252740.A0A423VD72"/>
<evidence type="ECO:0000259" key="2">
    <source>
        <dbReference type="Pfam" id="PF07944"/>
    </source>
</evidence>
<proteinExistence type="predicted"/>
<dbReference type="Pfam" id="PF07944">
    <property type="entry name" value="Beta-AFase-like_GH127_cat"/>
    <property type="match status" value="1"/>
</dbReference>